<keyword evidence="1" id="KW-1133">Transmembrane helix</keyword>
<evidence type="ECO:0000313" key="2">
    <source>
        <dbReference type="EMBL" id="KAH7091569.1"/>
    </source>
</evidence>
<keyword evidence="1" id="KW-0812">Transmembrane</keyword>
<comment type="caution">
    <text evidence="2">The sequence shown here is derived from an EMBL/GenBank/DDBJ whole genome shotgun (WGS) entry which is preliminary data.</text>
</comment>
<feature type="transmembrane region" description="Helical" evidence="1">
    <location>
        <begin position="86"/>
        <end position="111"/>
    </location>
</feature>
<evidence type="ECO:0000313" key="3">
    <source>
        <dbReference type="Proteomes" id="UP000813461"/>
    </source>
</evidence>
<keyword evidence="3" id="KW-1185">Reference proteome</keyword>
<accession>A0A8K0REJ8</accession>
<feature type="transmembrane region" description="Helical" evidence="1">
    <location>
        <begin position="19"/>
        <end position="38"/>
    </location>
</feature>
<evidence type="ECO:0000256" key="1">
    <source>
        <dbReference type="SAM" id="Phobius"/>
    </source>
</evidence>
<name>A0A8K0REJ8_9PLEO</name>
<dbReference type="Proteomes" id="UP000813461">
    <property type="component" value="Unassembled WGS sequence"/>
</dbReference>
<proteinExistence type="predicted"/>
<sequence length="196" mass="21922">MTFLGLPADASPRLKGVHYAQLGIVSLTMLATFLAAVVPQKHKIFTFGLLYSSILTAISTTVILRREQQSAAKGLLIKNKYMKYQFLKFGAAIGLHIVGFIMFVAITPLGPDNQKRGEQGLWMHGYKVNKYQGWILWLDIFSWLTLWASLFYSCCMTSNRQGAIALAGDEADLGVDAPNDEEYARRLQAQDPNWQS</sequence>
<dbReference type="AlphaFoldDB" id="A0A8K0REJ8"/>
<feature type="transmembrane region" description="Helical" evidence="1">
    <location>
        <begin position="44"/>
        <end position="65"/>
    </location>
</feature>
<organism evidence="2 3">
    <name type="scientific">Paraphoma chrysanthemicola</name>
    <dbReference type="NCBI Taxonomy" id="798071"/>
    <lineage>
        <taxon>Eukaryota</taxon>
        <taxon>Fungi</taxon>
        <taxon>Dikarya</taxon>
        <taxon>Ascomycota</taxon>
        <taxon>Pezizomycotina</taxon>
        <taxon>Dothideomycetes</taxon>
        <taxon>Pleosporomycetidae</taxon>
        <taxon>Pleosporales</taxon>
        <taxon>Pleosporineae</taxon>
        <taxon>Phaeosphaeriaceae</taxon>
        <taxon>Paraphoma</taxon>
    </lineage>
</organism>
<dbReference type="EMBL" id="JAGMVJ010000004">
    <property type="protein sequence ID" value="KAH7091569.1"/>
    <property type="molecule type" value="Genomic_DNA"/>
</dbReference>
<gene>
    <name evidence="2" type="ORF">FB567DRAFT_277226</name>
</gene>
<reference evidence="2" key="1">
    <citation type="journal article" date="2021" name="Nat. Commun.">
        <title>Genetic determinants of endophytism in the Arabidopsis root mycobiome.</title>
        <authorList>
            <person name="Mesny F."/>
            <person name="Miyauchi S."/>
            <person name="Thiergart T."/>
            <person name="Pickel B."/>
            <person name="Atanasova L."/>
            <person name="Karlsson M."/>
            <person name="Huettel B."/>
            <person name="Barry K.W."/>
            <person name="Haridas S."/>
            <person name="Chen C."/>
            <person name="Bauer D."/>
            <person name="Andreopoulos W."/>
            <person name="Pangilinan J."/>
            <person name="LaButti K."/>
            <person name="Riley R."/>
            <person name="Lipzen A."/>
            <person name="Clum A."/>
            <person name="Drula E."/>
            <person name="Henrissat B."/>
            <person name="Kohler A."/>
            <person name="Grigoriev I.V."/>
            <person name="Martin F.M."/>
            <person name="Hacquard S."/>
        </authorList>
    </citation>
    <scope>NUCLEOTIDE SEQUENCE</scope>
    <source>
        <strain evidence="2">MPI-SDFR-AT-0120</strain>
    </source>
</reference>
<protein>
    <submittedName>
        <fullName evidence="2">Uncharacterized protein</fullName>
    </submittedName>
</protein>
<dbReference type="OrthoDB" id="3751104at2759"/>
<keyword evidence="1" id="KW-0472">Membrane</keyword>
<feature type="transmembrane region" description="Helical" evidence="1">
    <location>
        <begin position="131"/>
        <end position="152"/>
    </location>
</feature>